<dbReference type="Proteomes" id="UP000710432">
    <property type="component" value="Unassembled WGS sequence"/>
</dbReference>
<comment type="caution">
    <text evidence="7">The sequence shown here is derived from an EMBL/GenBank/DDBJ whole genome shotgun (WGS) entry which is preliminary data.</text>
</comment>
<evidence type="ECO:0000256" key="5">
    <source>
        <dbReference type="SAM" id="Phobius"/>
    </source>
</evidence>
<keyword evidence="5" id="KW-0812">Transmembrane</keyword>
<dbReference type="SUPFAM" id="SSF52540">
    <property type="entry name" value="P-loop containing nucleoside triphosphate hydrolases"/>
    <property type="match status" value="2"/>
</dbReference>
<dbReference type="InterPro" id="IPR027417">
    <property type="entry name" value="P-loop_NTPase"/>
</dbReference>
<evidence type="ECO:0000256" key="4">
    <source>
        <dbReference type="ARBA" id="ARBA00023134"/>
    </source>
</evidence>
<dbReference type="PANTHER" id="PTHR32341:SF4">
    <property type="entry name" value="INTERFERON-GAMMA-INDUCIBLE GTPASE IFGGA3 PROTEIN-RELATED"/>
    <property type="match status" value="1"/>
</dbReference>
<evidence type="ECO:0000256" key="3">
    <source>
        <dbReference type="ARBA" id="ARBA00022801"/>
    </source>
</evidence>
<evidence type="ECO:0000313" key="8">
    <source>
        <dbReference type="Proteomes" id="UP000710432"/>
    </source>
</evidence>
<dbReference type="InterPro" id="IPR051515">
    <property type="entry name" value="IRG"/>
</dbReference>
<accession>A0A8J6GLJ1</accession>
<keyword evidence="2" id="KW-0547">Nucleotide-binding</keyword>
<dbReference type="InterPro" id="IPR030385">
    <property type="entry name" value="G_IRG_dom"/>
</dbReference>
<feature type="domain" description="IRG-type G" evidence="6">
    <location>
        <begin position="447"/>
        <end position="629"/>
    </location>
</feature>
<dbReference type="InterPro" id="IPR007743">
    <property type="entry name" value="Immunity-related_GTPase-like"/>
</dbReference>
<evidence type="ECO:0000313" key="7">
    <source>
        <dbReference type="EMBL" id="KAH0512908.1"/>
    </source>
</evidence>
<feature type="transmembrane region" description="Helical" evidence="5">
    <location>
        <begin position="805"/>
        <end position="824"/>
    </location>
</feature>
<keyword evidence="3" id="KW-0378">Hydrolase</keyword>
<dbReference type="PROSITE" id="PS51716">
    <property type="entry name" value="G_IRG"/>
    <property type="match status" value="2"/>
</dbReference>
<dbReference type="EMBL" id="JAATJU010021700">
    <property type="protein sequence ID" value="KAH0512908.1"/>
    <property type="molecule type" value="Genomic_DNA"/>
</dbReference>
<dbReference type="GO" id="GO:0005525">
    <property type="term" value="F:GTP binding"/>
    <property type="evidence" value="ECO:0007669"/>
    <property type="project" value="UniProtKB-KW"/>
</dbReference>
<feature type="domain" description="IRG-type G" evidence="6">
    <location>
        <begin position="66"/>
        <end position="248"/>
    </location>
</feature>
<keyword evidence="4" id="KW-0342">GTP-binding</keyword>
<dbReference type="Pfam" id="PF05049">
    <property type="entry name" value="IIGP"/>
    <property type="match status" value="2"/>
</dbReference>
<evidence type="ECO:0000256" key="2">
    <source>
        <dbReference type="ARBA" id="ARBA00022741"/>
    </source>
</evidence>
<organism evidence="7 8">
    <name type="scientific">Microtus ochrogaster</name>
    <name type="common">Prairie vole</name>
    <dbReference type="NCBI Taxonomy" id="79684"/>
    <lineage>
        <taxon>Eukaryota</taxon>
        <taxon>Metazoa</taxon>
        <taxon>Chordata</taxon>
        <taxon>Craniata</taxon>
        <taxon>Vertebrata</taxon>
        <taxon>Euteleostomi</taxon>
        <taxon>Mammalia</taxon>
        <taxon>Eutheria</taxon>
        <taxon>Euarchontoglires</taxon>
        <taxon>Glires</taxon>
        <taxon>Rodentia</taxon>
        <taxon>Myomorpha</taxon>
        <taxon>Muroidea</taxon>
        <taxon>Cricetidae</taxon>
        <taxon>Arvicolinae</taxon>
        <taxon>Microtus</taxon>
    </lineage>
</organism>
<evidence type="ECO:0000259" key="6">
    <source>
        <dbReference type="PROSITE" id="PS51716"/>
    </source>
</evidence>
<dbReference type="GO" id="GO:0005789">
    <property type="term" value="C:endoplasmic reticulum membrane"/>
    <property type="evidence" value="ECO:0007669"/>
    <property type="project" value="TreeGrafter"/>
</dbReference>
<reference evidence="7" key="1">
    <citation type="submission" date="2020-03" db="EMBL/GenBank/DDBJ databases">
        <title>Studies in the Genomics of Life Span.</title>
        <authorList>
            <person name="Glass D."/>
        </authorList>
    </citation>
    <scope>NUCLEOTIDE SEQUENCE</scope>
    <source>
        <strain evidence="7">LTLLF</strain>
        <tissue evidence="7">Muscle</tissue>
    </source>
</reference>
<protein>
    <submittedName>
        <fullName evidence="7">Interferon-inducible GTPase 1</fullName>
    </submittedName>
</protein>
<comment type="similarity">
    <text evidence="1">Belongs to the TRAFAC class dynamin-like GTPase superfamily. IRG family.</text>
</comment>
<keyword evidence="5" id="KW-0472">Membrane</keyword>
<dbReference type="FunFam" id="3.40.50.300:FF:000541">
    <property type="entry name" value="Immunity related GTPase M"/>
    <property type="match status" value="2"/>
</dbReference>
<evidence type="ECO:0000256" key="1">
    <source>
        <dbReference type="ARBA" id="ARBA00005429"/>
    </source>
</evidence>
<sequence>MGKSSSKEECHGDLESSFTLYFKKFKTESKIIPQETIDSIELHLTKGNIQGANSVISAALKNIDNIPINIAVTGESGAGKSSLINALRGVGPEDEGAADIGVIETTMRRTAYKHPKIQTLTLWDLPGVGTMNFPPKDYLEKVNFQEYDFFIIVSATRFTKLELDLAKAIKFMKKNYYFVRTKVDNDLQNEKKSKARTFDRKNILLQIRNSYIDTLKENGLEAPEIFLISNSNLSDYDFPVLMDTLVKALPAQKRHNFMLSLPNITEATIDKKHKSLQQTVWLEAFKTGLLATVPVVGILRDDVEKVKEKLNHYRVLFGVDDASLQVIAKDSQVPAEQLKKIIKSPYLLDTKKRETLEEKLLKYLERFASVNGYIFNTAMGQVSSPASKDEDNGDLESSFTNYFKKIKTENKLISQEHIHLIESHLEKGNIQVASSVINDALKNIGNTPINIAVIGECGAGKSSFINALREVGPEDEDAAEVGVVLTTVEKTPYKHPKNKMFILWDLPGIRTMNFPMEDYLEKVKFQEYDFFIIVSSACFTKLDLDLAKAIRFMKKNYYFVRTKVDLDLDNEKKYKPRTFDREKTLQQIRSMCVNAFRRNNMDVPQIFLISNSNLSDYDFPCLKDTMIKDLPAQKHHNFMLSLANITEAAFNKKRKSMQQTILLKAKKTDCLATIPAMSILKCDVEELKVKLNHYRVLFGVDDASLEVIAKDSHVPVEHLKKIIKSPYLLEIKKRKTLKGNLLKYLEKFTSDNASRPYYKKTDYLQLLFLDTVTEDAKVVLRETYSKTSSTSYHPQLLTMDKCYPFLKFLAGLVAVFLFCFILGFKHEEGSNLQITF</sequence>
<dbReference type="GO" id="GO:0045087">
    <property type="term" value="P:innate immune response"/>
    <property type="evidence" value="ECO:0007669"/>
    <property type="project" value="TreeGrafter"/>
</dbReference>
<dbReference type="PANTHER" id="PTHR32341">
    <property type="entry name" value="INTERFERON-INDUCIBLE GTPASE"/>
    <property type="match status" value="1"/>
</dbReference>
<gene>
    <name evidence="7" type="ORF">LTLLF_143045</name>
</gene>
<dbReference type="CDD" id="cd04104">
    <property type="entry name" value="p47_IIGP_like"/>
    <property type="match status" value="1"/>
</dbReference>
<dbReference type="GO" id="GO:0000045">
    <property type="term" value="P:autophagosome assembly"/>
    <property type="evidence" value="ECO:0007669"/>
    <property type="project" value="TreeGrafter"/>
</dbReference>
<dbReference type="GO" id="GO:0035458">
    <property type="term" value="P:cellular response to interferon-beta"/>
    <property type="evidence" value="ECO:0007669"/>
    <property type="project" value="TreeGrafter"/>
</dbReference>
<keyword evidence="5" id="KW-1133">Transmembrane helix</keyword>
<name>A0A8J6GLJ1_MICOH</name>
<proteinExistence type="inferred from homology"/>
<dbReference type="AlphaFoldDB" id="A0A8J6GLJ1"/>
<dbReference type="GO" id="GO:0003924">
    <property type="term" value="F:GTPase activity"/>
    <property type="evidence" value="ECO:0007669"/>
    <property type="project" value="TreeGrafter"/>
</dbReference>
<dbReference type="Gene3D" id="3.40.50.300">
    <property type="entry name" value="P-loop containing nucleotide triphosphate hydrolases"/>
    <property type="match status" value="2"/>
</dbReference>